<feature type="transmembrane region" description="Helical" evidence="5">
    <location>
        <begin position="132"/>
        <end position="155"/>
    </location>
</feature>
<feature type="transmembrane region" description="Helical" evidence="5">
    <location>
        <begin position="331"/>
        <end position="351"/>
    </location>
</feature>
<evidence type="ECO:0000256" key="3">
    <source>
        <dbReference type="ARBA" id="ARBA00022989"/>
    </source>
</evidence>
<proteinExistence type="predicted"/>
<evidence type="ECO:0000256" key="2">
    <source>
        <dbReference type="ARBA" id="ARBA00022692"/>
    </source>
</evidence>
<accession>A0AAI8VYN2</accession>
<dbReference type="EMBL" id="CAUWAG010000020">
    <property type="protein sequence ID" value="CAJ2513180.1"/>
    <property type="molecule type" value="Genomic_DNA"/>
</dbReference>
<evidence type="ECO:0000313" key="7">
    <source>
        <dbReference type="EMBL" id="CAJ2513180.1"/>
    </source>
</evidence>
<dbReference type="InterPro" id="IPR011701">
    <property type="entry name" value="MFS"/>
</dbReference>
<evidence type="ECO:0000313" key="8">
    <source>
        <dbReference type="Proteomes" id="UP001295740"/>
    </source>
</evidence>
<feature type="transmembrane region" description="Helical" evidence="5">
    <location>
        <begin position="290"/>
        <end position="310"/>
    </location>
</feature>
<keyword evidence="2 5" id="KW-0812">Transmembrane</keyword>
<dbReference type="PANTHER" id="PTHR23501">
    <property type="entry name" value="MAJOR FACILITATOR SUPERFAMILY"/>
    <property type="match status" value="1"/>
</dbReference>
<evidence type="ECO:0000256" key="1">
    <source>
        <dbReference type="ARBA" id="ARBA00004141"/>
    </source>
</evidence>
<feature type="transmembrane region" description="Helical" evidence="5">
    <location>
        <begin position="418"/>
        <end position="440"/>
    </location>
</feature>
<feature type="transmembrane region" description="Helical" evidence="5">
    <location>
        <begin position="102"/>
        <end position="120"/>
    </location>
</feature>
<dbReference type="PANTHER" id="PTHR23501:SF33">
    <property type="entry name" value="MAJOR FACILITATOR SUPERFAMILY (MFS) PROFILE DOMAIN-CONTAINING PROTEIN"/>
    <property type="match status" value="1"/>
</dbReference>
<feature type="transmembrane region" description="Helical" evidence="5">
    <location>
        <begin position="386"/>
        <end position="406"/>
    </location>
</feature>
<feature type="transmembrane region" description="Helical" evidence="5">
    <location>
        <begin position="258"/>
        <end position="278"/>
    </location>
</feature>
<evidence type="ECO:0000256" key="5">
    <source>
        <dbReference type="SAM" id="Phobius"/>
    </source>
</evidence>
<dbReference type="Proteomes" id="UP001295740">
    <property type="component" value="Unassembled WGS sequence"/>
</dbReference>
<dbReference type="InterPro" id="IPR036259">
    <property type="entry name" value="MFS_trans_sf"/>
</dbReference>
<feature type="transmembrane region" description="Helical" evidence="5">
    <location>
        <begin position="357"/>
        <end position="379"/>
    </location>
</feature>
<evidence type="ECO:0000256" key="4">
    <source>
        <dbReference type="ARBA" id="ARBA00023136"/>
    </source>
</evidence>
<sequence length="495" mass="52195">MPNEAGLSNLDHERTPLLAQAARGTAVDSTRSPGVLLDEEAGLTSTSHENNRAPSICDTCSSSVAGVISLLLVGVFVANSEGSLVVASFGHIASEFNDLENGSWLLTSYVLAMAVAQPMYGKLSNIFGHARMLLVAYTFFGVGCAMGQSLLVVVAGRVVSGLGGADMGSLMSIMITDLVPVRDVGVWRSYVGVVATVGRASGGPIGGYLTDTIGWRWSFLGQCSPTVLSILLTWLLVPNRVGPSTDESMLTKLSRIDFIGSLLLGSGILAFLLPLELAGTSLSWTHPLNYLLFIASGALGAVYFLVEAYWAKEPIMSPSMLLSWDVFMSNTIMFCQVAAQLGMMSTVPLYFQVTQNTSATVAGAHLLPAVAGVTVGGLLGGWSGRYFGLLVFATICSSSCHLLLMLRWGTAIKPWEALYIIPGGFGNGLILSTAFVALTARISKEDMAMACSGFYLTYDTATAVGMATTSAVLQGVLKSGLPTELRDYPQKDAVC</sequence>
<dbReference type="Gene3D" id="1.20.1250.20">
    <property type="entry name" value="MFS general substrate transporter like domains"/>
    <property type="match status" value="1"/>
</dbReference>
<comment type="caution">
    <text evidence="7">The sequence shown here is derived from an EMBL/GenBank/DDBJ whole genome shotgun (WGS) entry which is preliminary data.</text>
</comment>
<feature type="transmembrane region" description="Helical" evidence="5">
    <location>
        <begin position="64"/>
        <end position="90"/>
    </location>
</feature>
<keyword evidence="3 5" id="KW-1133">Transmembrane helix</keyword>
<keyword evidence="4 5" id="KW-0472">Membrane</keyword>
<evidence type="ECO:0000259" key="6">
    <source>
        <dbReference type="PROSITE" id="PS50850"/>
    </source>
</evidence>
<dbReference type="AlphaFoldDB" id="A0AAI8VYN2"/>
<feature type="transmembrane region" description="Helical" evidence="5">
    <location>
        <begin position="217"/>
        <end position="237"/>
    </location>
</feature>
<name>A0AAI8VYN2_9PEZI</name>
<gene>
    <name evidence="7" type="ORF">KHLLAP_LOCUS13648</name>
</gene>
<reference evidence="7" key="1">
    <citation type="submission" date="2023-10" db="EMBL/GenBank/DDBJ databases">
        <authorList>
            <person name="Hackl T."/>
        </authorList>
    </citation>
    <scope>NUCLEOTIDE SEQUENCE</scope>
</reference>
<dbReference type="SUPFAM" id="SSF103473">
    <property type="entry name" value="MFS general substrate transporter"/>
    <property type="match status" value="1"/>
</dbReference>
<dbReference type="PROSITE" id="PS50850">
    <property type="entry name" value="MFS"/>
    <property type="match status" value="1"/>
</dbReference>
<organism evidence="7 8">
    <name type="scientific">Anthostomella pinea</name>
    <dbReference type="NCBI Taxonomy" id="933095"/>
    <lineage>
        <taxon>Eukaryota</taxon>
        <taxon>Fungi</taxon>
        <taxon>Dikarya</taxon>
        <taxon>Ascomycota</taxon>
        <taxon>Pezizomycotina</taxon>
        <taxon>Sordariomycetes</taxon>
        <taxon>Xylariomycetidae</taxon>
        <taxon>Xylariales</taxon>
        <taxon>Xylariaceae</taxon>
        <taxon>Anthostomella</taxon>
    </lineage>
</organism>
<dbReference type="InterPro" id="IPR020846">
    <property type="entry name" value="MFS_dom"/>
</dbReference>
<dbReference type="GO" id="GO:0000329">
    <property type="term" value="C:fungal-type vacuole membrane"/>
    <property type="evidence" value="ECO:0007669"/>
    <property type="project" value="TreeGrafter"/>
</dbReference>
<dbReference type="Pfam" id="PF07690">
    <property type="entry name" value="MFS_1"/>
    <property type="match status" value="1"/>
</dbReference>
<protein>
    <submittedName>
        <fullName evidence="7">Uu.00g012990.m01.CDS01</fullName>
    </submittedName>
</protein>
<keyword evidence="8" id="KW-1185">Reference proteome</keyword>
<feature type="domain" description="Major facilitator superfamily (MFS) profile" evidence="6">
    <location>
        <begin position="67"/>
        <end position="495"/>
    </location>
</feature>
<dbReference type="GO" id="GO:0015174">
    <property type="term" value="F:basic amino acid transmembrane transporter activity"/>
    <property type="evidence" value="ECO:0007669"/>
    <property type="project" value="TreeGrafter"/>
</dbReference>
<comment type="subcellular location">
    <subcellularLocation>
        <location evidence="1">Membrane</location>
        <topology evidence="1">Multi-pass membrane protein</topology>
    </subcellularLocation>
</comment>